<organism evidence="2 3">
    <name type="scientific">Prauserella oleivorans</name>
    <dbReference type="NCBI Taxonomy" id="1478153"/>
    <lineage>
        <taxon>Bacteria</taxon>
        <taxon>Bacillati</taxon>
        <taxon>Actinomycetota</taxon>
        <taxon>Actinomycetes</taxon>
        <taxon>Pseudonocardiales</taxon>
        <taxon>Pseudonocardiaceae</taxon>
        <taxon>Prauserella</taxon>
    </lineage>
</organism>
<gene>
    <name evidence="2" type="ORF">ACFS2C_16900</name>
</gene>
<dbReference type="Proteomes" id="UP001597478">
    <property type="component" value="Unassembled WGS sequence"/>
</dbReference>
<name>A0ABW5WAT8_9PSEU</name>
<evidence type="ECO:0000256" key="1">
    <source>
        <dbReference type="SAM" id="SignalP"/>
    </source>
</evidence>
<feature type="signal peptide" evidence="1">
    <location>
        <begin position="1"/>
        <end position="22"/>
    </location>
</feature>
<sequence length="140" mass="14481">MLRAVLTALVAAMILATGVASTAIEPPRARPAAAAASRAEQPHHIRIVVSGPPDTLMRVIRGRTGTDVALGGHTFDHAFVEPAGSKGYLGIKVLAASREPRGIPVRCRIVIDGKVVSSHAAARPDQTGLAQVLCTVPQGV</sequence>
<dbReference type="EMBL" id="JBHUOF010000021">
    <property type="protein sequence ID" value="MFD2801073.1"/>
    <property type="molecule type" value="Genomic_DNA"/>
</dbReference>
<dbReference type="RefSeq" id="WP_377391101.1">
    <property type="nucleotide sequence ID" value="NZ_JBHSAN010000024.1"/>
</dbReference>
<feature type="chain" id="PRO_5046873762" evidence="1">
    <location>
        <begin position="23"/>
        <end position="140"/>
    </location>
</feature>
<accession>A0ABW5WAT8</accession>
<keyword evidence="1" id="KW-0732">Signal</keyword>
<protein>
    <submittedName>
        <fullName evidence="2">Uncharacterized protein</fullName>
    </submittedName>
</protein>
<evidence type="ECO:0000313" key="3">
    <source>
        <dbReference type="Proteomes" id="UP001597478"/>
    </source>
</evidence>
<comment type="caution">
    <text evidence="2">The sequence shown here is derived from an EMBL/GenBank/DDBJ whole genome shotgun (WGS) entry which is preliminary data.</text>
</comment>
<evidence type="ECO:0000313" key="2">
    <source>
        <dbReference type="EMBL" id="MFD2801073.1"/>
    </source>
</evidence>
<reference evidence="3" key="1">
    <citation type="journal article" date="2019" name="Int. J. Syst. Evol. Microbiol.">
        <title>The Global Catalogue of Microorganisms (GCM) 10K type strain sequencing project: providing services to taxonomists for standard genome sequencing and annotation.</title>
        <authorList>
            <consortium name="The Broad Institute Genomics Platform"/>
            <consortium name="The Broad Institute Genome Sequencing Center for Infectious Disease"/>
            <person name="Wu L."/>
            <person name="Ma J."/>
        </authorList>
    </citation>
    <scope>NUCLEOTIDE SEQUENCE [LARGE SCALE GENOMIC DNA]</scope>
    <source>
        <strain evidence="3">IBRC-M 10906</strain>
    </source>
</reference>
<keyword evidence="3" id="KW-1185">Reference proteome</keyword>
<proteinExistence type="predicted"/>